<comment type="caution">
    <text evidence="1">The sequence shown here is derived from an EMBL/GenBank/DDBJ whole genome shotgun (WGS) entry which is preliminary data.</text>
</comment>
<sequence length="297" mass="33442">MEMKHDDLAGTVVPVSPDVNAMKTLARMAEMMATQQHEMAQLLQHQRVVMDKLSSGRSTVEKRVEGISMPTYHGRVGEPLQVFLQQVKLYFSAKNIDVQDSTNKGRLIAMVASNLKGQSAAWFTFKKDQFTTLNELADAQQAEFIPSDLQERLHAELFRLKQANCNGLEDYVSRFRTIICQVEDMSQIDQITWFVHGLVTCTREEVSYRRCATVSNAISVALEFERSHTQPRMTRRDDRGMNLAEPMKLKTSTCGNHQENTAVARICVSAARSRVIARMIVMSKVPGVGVGMVSVVW</sequence>
<organism evidence="1 2">
    <name type="scientific">Peronosclerospora sorghi</name>
    <dbReference type="NCBI Taxonomy" id="230839"/>
    <lineage>
        <taxon>Eukaryota</taxon>
        <taxon>Sar</taxon>
        <taxon>Stramenopiles</taxon>
        <taxon>Oomycota</taxon>
        <taxon>Peronosporomycetes</taxon>
        <taxon>Peronosporales</taxon>
        <taxon>Peronosporaceae</taxon>
        <taxon>Peronosclerospora</taxon>
    </lineage>
</organism>
<dbReference type="EMBL" id="CM047585">
    <property type="protein sequence ID" value="KAI9909985.1"/>
    <property type="molecule type" value="Genomic_DNA"/>
</dbReference>
<name>A0ACC0VTW1_9STRA</name>
<accession>A0ACC0VTW1</accession>
<dbReference type="Proteomes" id="UP001163321">
    <property type="component" value="Chromosome 6"/>
</dbReference>
<evidence type="ECO:0000313" key="2">
    <source>
        <dbReference type="Proteomes" id="UP001163321"/>
    </source>
</evidence>
<keyword evidence="2" id="KW-1185">Reference proteome</keyword>
<evidence type="ECO:0000313" key="1">
    <source>
        <dbReference type="EMBL" id="KAI9909985.1"/>
    </source>
</evidence>
<gene>
    <name evidence="1" type="ORF">PsorP6_010796</name>
</gene>
<reference evidence="1 2" key="1">
    <citation type="journal article" date="2022" name="bioRxiv">
        <title>The genome of the oomycete Peronosclerospora sorghi, a cosmopolitan pathogen of maize and sorghum, is inflated with dispersed pseudogenes.</title>
        <authorList>
            <person name="Fletcher K."/>
            <person name="Martin F."/>
            <person name="Isakeit T."/>
            <person name="Cavanaugh K."/>
            <person name="Magill C."/>
            <person name="Michelmore R."/>
        </authorList>
    </citation>
    <scope>NUCLEOTIDE SEQUENCE [LARGE SCALE GENOMIC DNA]</scope>
    <source>
        <strain evidence="1">P6</strain>
    </source>
</reference>
<protein>
    <submittedName>
        <fullName evidence="1">Uncharacterized protein</fullName>
    </submittedName>
</protein>
<proteinExistence type="predicted"/>